<keyword evidence="1" id="KW-1133">Transmembrane helix</keyword>
<dbReference type="NCBIfam" id="TIGR04388">
    <property type="entry name" value="Lepto_longest"/>
    <property type="match status" value="4"/>
</dbReference>
<dbReference type="InterPro" id="IPR003586">
    <property type="entry name" value="Hint_dom_C"/>
</dbReference>
<keyword evidence="1" id="KW-0812">Transmembrane</keyword>
<dbReference type="PROSITE" id="PS50818">
    <property type="entry name" value="INTEIN_C_TER"/>
    <property type="match status" value="1"/>
</dbReference>
<reference evidence="4" key="1">
    <citation type="submission" date="2013-04" db="EMBL/GenBank/DDBJ databases">
        <authorList>
            <person name="Harkins D.M."/>
            <person name="Durkin A.S."/>
            <person name="Selengut J.D."/>
            <person name="Sanka R."/>
            <person name="DePew J."/>
            <person name="Purushe J."/>
            <person name="Ahmed A."/>
            <person name="van der Linden H."/>
            <person name="Goris M.G.A."/>
            <person name="Hartskeerl R.A."/>
            <person name="Vinetz J.M."/>
            <person name="Sutton G.G."/>
            <person name="Nelson W.C."/>
            <person name="Fouts D.E."/>
        </authorList>
    </citation>
    <scope>NUCLEOTIDE SEQUENCE [LARGE SCALE GENOMIC DNA]</scope>
    <source>
        <strain evidence="4">BUT 6</strain>
    </source>
</reference>
<dbReference type="PROSITE" id="PS50817">
    <property type="entry name" value="INTEIN_N_TER"/>
    <property type="match status" value="1"/>
</dbReference>
<keyword evidence="1" id="KW-0472">Membrane</keyword>
<evidence type="ECO:0000313" key="5">
    <source>
        <dbReference type="Proteomes" id="UP000014540"/>
    </source>
</evidence>
<dbReference type="InterPro" id="IPR030885">
    <property type="entry name" value="Lepto_longest"/>
</dbReference>
<dbReference type="STRING" id="1193011.LEP1GSC058_4155"/>
<organism evidence="4 5">
    <name type="scientific">Leptospira fainei serovar Hurstbridge str. BUT 6</name>
    <dbReference type="NCBI Taxonomy" id="1193011"/>
    <lineage>
        <taxon>Bacteria</taxon>
        <taxon>Pseudomonadati</taxon>
        <taxon>Spirochaetota</taxon>
        <taxon>Spirochaetia</taxon>
        <taxon>Leptospirales</taxon>
        <taxon>Leptospiraceae</taxon>
        <taxon>Leptospira</taxon>
    </lineage>
</organism>
<dbReference type="InterPro" id="IPR003587">
    <property type="entry name" value="Hint_dom_N"/>
</dbReference>
<feature type="domain" description="Hint" evidence="3">
    <location>
        <begin position="1141"/>
        <end position="1236"/>
    </location>
</feature>
<dbReference type="InterPro" id="IPR036844">
    <property type="entry name" value="Hint_dom_sf"/>
</dbReference>
<evidence type="ECO:0000259" key="2">
    <source>
        <dbReference type="SMART" id="SM00305"/>
    </source>
</evidence>
<keyword evidence="5" id="KW-1185">Reference proteome</keyword>
<gene>
    <name evidence="4" type="ORF">LEP1GSC058_4155</name>
</gene>
<dbReference type="InterPro" id="IPR006141">
    <property type="entry name" value="Intein_N"/>
</dbReference>
<feature type="transmembrane region" description="Helical" evidence="1">
    <location>
        <begin position="18"/>
        <end position="39"/>
    </location>
</feature>
<dbReference type="SMART" id="SM00305">
    <property type="entry name" value="HintC"/>
    <property type="match status" value="1"/>
</dbReference>
<proteinExistence type="predicted"/>
<dbReference type="Gene3D" id="2.170.16.10">
    <property type="entry name" value="Hedgehog/Intein (Hint) domain"/>
    <property type="match status" value="1"/>
</dbReference>
<accession>S3VZQ6</accession>
<protein>
    <submittedName>
        <fullName evidence="4">Intein C-terminal splicing domain protein</fullName>
    </submittedName>
</protein>
<dbReference type="CDD" id="cd00081">
    <property type="entry name" value="Hint"/>
    <property type="match status" value="1"/>
</dbReference>
<dbReference type="InterPro" id="IPR030934">
    <property type="entry name" value="Intein_C"/>
</dbReference>
<comment type="caution">
    <text evidence="4">The sequence shown here is derived from an EMBL/GenBank/DDBJ whole genome shotgun (WGS) entry which is preliminary data.</text>
</comment>
<dbReference type="Pfam" id="PF07591">
    <property type="entry name" value="PT-HINT"/>
    <property type="match status" value="1"/>
</dbReference>
<dbReference type="SUPFAM" id="SSF51294">
    <property type="entry name" value="Hedgehog/intein (Hint) domain"/>
    <property type="match status" value="1"/>
</dbReference>
<evidence type="ECO:0000259" key="3">
    <source>
        <dbReference type="SMART" id="SM00306"/>
    </source>
</evidence>
<evidence type="ECO:0000313" key="4">
    <source>
        <dbReference type="EMBL" id="EPG73572.1"/>
    </source>
</evidence>
<feature type="domain" description="Hint" evidence="2">
    <location>
        <begin position="1277"/>
        <end position="1322"/>
    </location>
</feature>
<evidence type="ECO:0000256" key="1">
    <source>
        <dbReference type="SAM" id="Phobius"/>
    </source>
</evidence>
<dbReference type="SMART" id="SM00306">
    <property type="entry name" value="HintN"/>
    <property type="match status" value="1"/>
</dbReference>
<dbReference type="NCBIfam" id="TIGR01443">
    <property type="entry name" value="intein_Cterm"/>
    <property type="match status" value="1"/>
</dbReference>
<dbReference type="RefSeq" id="WP_016550050.1">
    <property type="nucleotide sequence ID" value="NZ_AKWZ02000010.1"/>
</dbReference>
<sequence length="1524" mass="163443">MVNEERGQIRQFQKKERFLSFTILISYLWLLFAPISILFSQPVTVPDFVAPQVSNQNLNQYVSLANQSHSLKAWNMIVDQGFGVIKASWEDLASQEITALESSVNSQYANDPATAAYIDKMIESQASNSEQAWLTQIETQIADGQNTFLQSLQTSSLTQTGQTDSNYQTVLTNGLQTFSDSLNSLQQNYQNQLASINKTDAQYQANLQQLQTYENAVRTSISTSVTQLDSSLQNTALYYNKNADGSVNWSSLNRSGIGLQTLISNLYQGLQNGTSLSTLATEMTSYLQTQETQAVQNANYWTQQSQAYTQTNSNIATGFADYQLSGFQSLVDYANSVRSSNTAINAIMTYIDGGSNSQDSTLLNFLYSTYGYDPTKTQIVGITNADFTGINQGYHSYSPFPITLGHSGAGLSYSSSGLSAFDFSATGLWAFGLFLPVTAYFTEDTFSYSINFQVKDLTAGANAQTWNGFASSLNSELGTWNTLAPSISNWEGQMSAYQAQYAAWHAQAVAYENNLQISYSNGVQTLNSEKVSWLSGINSQASVASSSVQTAKIEDDSNAQVKLDDSLPRISSVFLPSSGEVLAPALTPPSVDSSGLNNVLSIFQQSLMGASNLALENQLNKQAIQEKQNAVNQIASSLGSNAVVDNHGNITYTTAIEDGHAKLKAGGDATNSSDYEATKVNQYVYVGAPATIRVASAGNLFQSWNSDSVLSENQTNEDSFNASYNTAINTLNSQIKSLNEQNAKNDLAFQNEAQAEASFATNEQSLAKTMLQGGTFQSWVQGQIKDKVNAAVATALANATGMSPDMASQLVSWFEKKQADKKAKAEARTQEITAGITTVASIALSFVAGPEMLALGQAALQAVQGYQNGGMEGALVGAASGAATGYARQFGVNVGVSYSYSGGFGGTLGLGSSSLNGGVTFSQHGSTSFSLGTKAGNLNYNPQSGFSGSVNVWGTEGGQGLMVNVGQHTGPSLTYQNTDEESGVGGSVTIDGKGNATVAATYRNATVVSATGNVHDPSSFGNLTLNNNFNNDLNQNLAMKQADANSKAADSKLNAGRNAIAETGNPDQKEILNNPNASAEDQHGVLATLAKSNDFLTDPSSASSWLGRTTQDLAGNLLGSMGLRASDSNGFIDEKGNYHQRTCFTGETLIRTREGLKRIDKIEIGDFVLSLNEKTGKVSYKKVTELFVHEVKLIHRVSYKNGPVINSTWNHPFYLRGKGWTEVKDIQAGERSVTIASIRNSEKGNLASRTPIAASLASLKNQNSNEEYSDSWKNESAGTLEISKIEEVYTETKVYNIEVEDNHTYFVGKDGILVHNYLPEFVDQLNQRVAEIKGAINEPVGTAKAVAEQQFSKEGLQRTAIDAVTLGQGRNIENLVNATGVNGEEAAARAHANFAFDGVLGLATEGVGRLISGVRGLTGAASEASNAGKIGSLTARQTETLTTTSDYLNLLDKGDRNSLMKQIGDLSKTAEGRQKIADIHKVVNNLLYHAEIKQGFVNPVNVSVSKLKELQTLTGVLKDTIHNP</sequence>
<dbReference type="EMBL" id="AKWZ02000010">
    <property type="protein sequence ID" value="EPG73572.1"/>
    <property type="molecule type" value="Genomic_DNA"/>
</dbReference>
<dbReference type="GO" id="GO:0016539">
    <property type="term" value="P:intein-mediated protein splicing"/>
    <property type="evidence" value="ECO:0007669"/>
    <property type="project" value="InterPro"/>
</dbReference>
<dbReference type="Proteomes" id="UP000014540">
    <property type="component" value="Unassembled WGS sequence"/>
</dbReference>
<name>S3VZQ6_9LEPT</name>